<keyword evidence="3" id="KW-0238">DNA-binding</keyword>
<evidence type="ECO:0000259" key="5">
    <source>
        <dbReference type="PROSITE" id="PS50931"/>
    </source>
</evidence>
<dbReference type="SUPFAM" id="SSF46785">
    <property type="entry name" value="Winged helix' DNA-binding domain"/>
    <property type="match status" value="1"/>
</dbReference>
<reference evidence="6 7" key="1">
    <citation type="submission" date="2019-07" db="EMBL/GenBank/DDBJ databases">
        <title>Qingshengfaniella alkalisoli gen. nov., sp. nov., isolated from saline soil.</title>
        <authorList>
            <person name="Xu L."/>
            <person name="Huang X.-X."/>
            <person name="Sun J.-Q."/>
        </authorList>
    </citation>
    <scope>NUCLEOTIDE SEQUENCE [LARGE SCALE GENOMIC DNA]</scope>
    <source>
        <strain evidence="6 7">DSM 27279</strain>
    </source>
</reference>
<dbReference type="InterPro" id="IPR005119">
    <property type="entry name" value="LysR_subst-bd"/>
</dbReference>
<evidence type="ECO:0000313" key="6">
    <source>
        <dbReference type="EMBL" id="TSH97607.1"/>
    </source>
</evidence>
<dbReference type="Proteomes" id="UP000318405">
    <property type="component" value="Unassembled WGS sequence"/>
</dbReference>
<dbReference type="InterPro" id="IPR000847">
    <property type="entry name" value="LysR_HTH_N"/>
</dbReference>
<keyword evidence="2" id="KW-0805">Transcription regulation</keyword>
<keyword evidence="7" id="KW-1185">Reference proteome</keyword>
<sequence>MTRINYNVPDLRALFELARQGSFNRAADALAITPSALSKRIAKMEMSIGGPIVERSTRNMELTPLGRHLLARAEPLLHALDDCVEEVSRVALGLEGQISVGCIATVAFSQFPVAVAAFKRDFPDVHVNLRDGEGSHITAAVLNHEVEFAVTTVLDAQRDLISELIATDPFVVVCSVEHPLAQRTDMCWEELNAWKIVGFKPHVSTRKLIDKSLAQANIELSWFYEVGLLSSLLGYLKSGEFVAPVPKLLAGFIPGLVAVPLTAPTLQRSIYLVRRQARLGIPAQALWDCMAQLLRADPRT</sequence>
<dbReference type="Pfam" id="PF03466">
    <property type="entry name" value="LysR_substrate"/>
    <property type="match status" value="1"/>
</dbReference>
<comment type="caution">
    <text evidence="6">The sequence shown here is derived from an EMBL/GenBank/DDBJ whole genome shotgun (WGS) entry which is preliminary data.</text>
</comment>
<dbReference type="OrthoDB" id="8713720at2"/>
<dbReference type="FunFam" id="1.10.10.10:FF:000001">
    <property type="entry name" value="LysR family transcriptional regulator"/>
    <property type="match status" value="1"/>
</dbReference>
<evidence type="ECO:0000256" key="2">
    <source>
        <dbReference type="ARBA" id="ARBA00023015"/>
    </source>
</evidence>
<dbReference type="SUPFAM" id="SSF53850">
    <property type="entry name" value="Periplasmic binding protein-like II"/>
    <property type="match status" value="1"/>
</dbReference>
<gene>
    <name evidence="6" type="ORF">FOZ76_05485</name>
</gene>
<evidence type="ECO:0000256" key="3">
    <source>
        <dbReference type="ARBA" id="ARBA00023125"/>
    </source>
</evidence>
<evidence type="ECO:0000313" key="7">
    <source>
        <dbReference type="Proteomes" id="UP000318405"/>
    </source>
</evidence>
<dbReference type="Gene3D" id="3.40.190.290">
    <property type="match status" value="1"/>
</dbReference>
<dbReference type="Gene3D" id="1.10.10.10">
    <property type="entry name" value="Winged helix-like DNA-binding domain superfamily/Winged helix DNA-binding domain"/>
    <property type="match status" value="1"/>
</dbReference>
<dbReference type="InterPro" id="IPR050950">
    <property type="entry name" value="HTH-type_LysR_regulators"/>
</dbReference>
<organism evidence="6 7">
    <name type="scientific">Verticiella sediminum</name>
    <dbReference type="NCBI Taxonomy" id="1247510"/>
    <lineage>
        <taxon>Bacteria</taxon>
        <taxon>Pseudomonadati</taxon>
        <taxon>Pseudomonadota</taxon>
        <taxon>Betaproteobacteria</taxon>
        <taxon>Burkholderiales</taxon>
        <taxon>Alcaligenaceae</taxon>
        <taxon>Verticiella</taxon>
    </lineage>
</organism>
<accession>A0A556AXD4</accession>
<evidence type="ECO:0000256" key="4">
    <source>
        <dbReference type="ARBA" id="ARBA00023163"/>
    </source>
</evidence>
<dbReference type="GO" id="GO:0003677">
    <property type="term" value="F:DNA binding"/>
    <property type="evidence" value="ECO:0007669"/>
    <property type="project" value="UniProtKB-KW"/>
</dbReference>
<dbReference type="GO" id="GO:0003700">
    <property type="term" value="F:DNA-binding transcription factor activity"/>
    <property type="evidence" value="ECO:0007669"/>
    <property type="project" value="InterPro"/>
</dbReference>
<protein>
    <submittedName>
        <fullName evidence="6">LysR family transcriptional regulator</fullName>
    </submittedName>
</protein>
<feature type="domain" description="HTH lysR-type" evidence="5">
    <location>
        <begin position="6"/>
        <end position="63"/>
    </location>
</feature>
<dbReference type="Pfam" id="PF00126">
    <property type="entry name" value="HTH_1"/>
    <property type="match status" value="1"/>
</dbReference>
<dbReference type="PANTHER" id="PTHR30419">
    <property type="entry name" value="HTH-TYPE TRANSCRIPTIONAL REGULATOR YBHD"/>
    <property type="match status" value="1"/>
</dbReference>
<dbReference type="PROSITE" id="PS50931">
    <property type="entry name" value="HTH_LYSR"/>
    <property type="match status" value="1"/>
</dbReference>
<evidence type="ECO:0000256" key="1">
    <source>
        <dbReference type="ARBA" id="ARBA00009437"/>
    </source>
</evidence>
<dbReference type="InterPro" id="IPR036390">
    <property type="entry name" value="WH_DNA-bd_sf"/>
</dbReference>
<dbReference type="PANTHER" id="PTHR30419:SF30">
    <property type="entry name" value="LYSR FAMILY TRANSCRIPTIONAL REGULATOR"/>
    <property type="match status" value="1"/>
</dbReference>
<keyword evidence="4" id="KW-0804">Transcription</keyword>
<dbReference type="InterPro" id="IPR036388">
    <property type="entry name" value="WH-like_DNA-bd_sf"/>
</dbReference>
<dbReference type="EMBL" id="VLTJ01000008">
    <property type="protein sequence ID" value="TSH97607.1"/>
    <property type="molecule type" value="Genomic_DNA"/>
</dbReference>
<dbReference type="RefSeq" id="WP_143947132.1">
    <property type="nucleotide sequence ID" value="NZ_BAABMB010000004.1"/>
</dbReference>
<proteinExistence type="inferred from homology"/>
<dbReference type="GO" id="GO:0005829">
    <property type="term" value="C:cytosol"/>
    <property type="evidence" value="ECO:0007669"/>
    <property type="project" value="TreeGrafter"/>
</dbReference>
<name>A0A556AXD4_9BURK</name>
<comment type="similarity">
    <text evidence="1">Belongs to the LysR transcriptional regulatory family.</text>
</comment>
<dbReference type="AlphaFoldDB" id="A0A556AXD4"/>